<sequence length="129" mass="14040">MTMNNLHALVVFGFVSGLVSPSLATKGTAVYFTRYYPNACYKLPTGIKFVSLSDQYWDGGARCDKRYNVTCIGPRNQGSATPCTGESVVVRTIDHCVDCEQSIVLSKEAFTIIADPDAGTIDVEFTLLD</sequence>
<dbReference type="InterPro" id="IPR009009">
    <property type="entry name" value="RlpA-like_DPBB"/>
</dbReference>
<evidence type="ECO:0000259" key="2">
    <source>
        <dbReference type="PROSITE" id="PS50842"/>
    </source>
</evidence>
<keyword evidence="3" id="KW-1185">Reference proteome</keyword>
<feature type="signal peptide" evidence="1">
    <location>
        <begin position="1"/>
        <end position="24"/>
    </location>
</feature>
<reference evidence="3" key="1">
    <citation type="journal article" date="2025" name="Foods">
        <title>Unveiling the Microbial Signatures of Arabica Coffee Cherries: Insights into Ripeness Specific Diversity, Functional Traits, and Implications for Quality and Safety.</title>
        <authorList>
            <consortium name="RefSeq"/>
            <person name="Tenea G.N."/>
            <person name="Cifuentes V."/>
            <person name="Reyes P."/>
            <person name="Cevallos-Vallejos M."/>
        </authorList>
    </citation>
    <scope>NUCLEOTIDE SEQUENCE [LARGE SCALE GENOMIC DNA]</scope>
</reference>
<dbReference type="OrthoDB" id="406505at2759"/>
<evidence type="ECO:0000313" key="3">
    <source>
        <dbReference type="Proteomes" id="UP001652660"/>
    </source>
</evidence>
<gene>
    <name evidence="4" type="primary">LOC113737779</name>
</gene>
<dbReference type="RefSeq" id="XP_027120754.1">
    <property type="nucleotide sequence ID" value="XM_027264953.1"/>
</dbReference>
<dbReference type="Proteomes" id="UP001652660">
    <property type="component" value="Chromosome 3e"/>
</dbReference>
<feature type="domain" description="Expansin-like EG45" evidence="2">
    <location>
        <begin position="26"/>
        <end position="129"/>
    </location>
</feature>
<dbReference type="AlphaFoldDB" id="A0A6P6WZE3"/>
<dbReference type="PROSITE" id="PS50842">
    <property type="entry name" value="EXPANSIN_EG45"/>
    <property type="match status" value="1"/>
</dbReference>
<proteinExistence type="predicted"/>
<keyword evidence="1" id="KW-0732">Signal</keyword>
<dbReference type="InterPro" id="IPR036908">
    <property type="entry name" value="RlpA-like_sf"/>
</dbReference>
<protein>
    <submittedName>
        <fullName evidence="4">EG45-like domain containing protein 1</fullName>
    </submittedName>
</protein>
<dbReference type="PANTHER" id="PTHR47295">
    <property type="entry name" value="EG45-LIKE DOMAIN CONTAINING PROTEIN 1-RELATED"/>
    <property type="match status" value="1"/>
</dbReference>
<name>A0A6P6WZE3_COFAR</name>
<feature type="chain" id="PRO_5028311420" evidence="1">
    <location>
        <begin position="25"/>
        <end position="129"/>
    </location>
</feature>
<evidence type="ECO:0000313" key="4">
    <source>
        <dbReference type="RefSeq" id="XP_027120754.1"/>
    </source>
</evidence>
<dbReference type="Gene3D" id="2.40.40.10">
    <property type="entry name" value="RlpA-like domain"/>
    <property type="match status" value="1"/>
</dbReference>
<evidence type="ECO:0000256" key="1">
    <source>
        <dbReference type="SAM" id="SignalP"/>
    </source>
</evidence>
<organism evidence="3 4">
    <name type="scientific">Coffea arabica</name>
    <name type="common">Arabian coffee</name>
    <dbReference type="NCBI Taxonomy" id="13443"/>
    <lineage>
        <taxon>Eukaryota</taxon>
        <taxon>Viridiplantae</taxon>
        <taxon>Streptophyta</taxon>
        <taxon>Embryophyta</taxon>
        <taxon>Tracheophyta</taxon>
        <taxon>Spermatophyta</taxon>
        <taxon>Magnoliopsida</taxon>
        <taxon>eudicotyledons</taxon>
        <taxon>Gunneridae</taxon>
        <taxon>Pentapetalae</taxon>
        <taxon>asterids</taxon>
        <taxon>lamiids</taxon>
        <taxon>Gentianales</taxon>
        <taxon>Rubiaceae</taxon>
        <taxon>Ixoroideae</taxon>
        <taxon>Gardenieae complex</taxon>
        <taxon>Bertiereae - Coffeeae clade</taxon>
        <taxon>Coffeeae</taxon>
        <taxon>Coffea</taxon>
    </lineage>
</organism>
<dbReference type="GO" id="GO:0009627">
    <property type="term" value="P:systemic acquired resistance"/>
    <property type="evidence" value="ECO:0007669"/>
    <property type="project" value="InterPro"/>
</dbReference>
<dbReference type="CDD" id="cd22269">
    <property type="entry name" value="DPBB_EG45-like"/>
    <property type="match status" value="1"/>
</dbReference>
<dbReference type="GeneID" id="113737779"/>
<dbReference type="Pfam" id="PF03330">
    <property type="entry name" value="DPBB_1"/>
    <property type="match status" value="1"/>
</dbReference>
<reference evidence="4" key="2">
    <citation type="submission" date="2025-08" db="UniProtKB">
        <authorList>
            <consortium name="RefSeq"/>
        </authorList>
    </citation>
    <scope>IDENTIFICATION</scope>
    <source>
        <tissue evidence="4">Leaves</tissue>
    </source>
</reference>
<dbReference type="GO" id="GO:0048046">
    <property type="term" value="C:apoplast"/>
    <property type="evidence" value="ECO:0007669"/>
    <property type="project" value="InterPro"/>
</dbReference>
<dbReference type="InterPro" id="IPR007112">
    <property type="entry name" value="Expansin/allergen_DPBB_dom"/>
</dbReference>
<accession>A0A6P6WZE3</accession>
<dbReference type="PANTHER" id="PTHR47295:SF2">
    <property type="entry name" value="EG45-LIKE DOMAIN CONTAINING PROTEIN 1-RELATED"/>
    <property type="match status" value="1"/>
</dbReference>
<dbReference type="SUPFAM" id="SSF50685">
    <property type="entry name" value="Barwin-like endoglucanases"/>
    <property type="match status" value="1"/>
</dbReference>
<dbReference type="InterPro" id="IPR044206">
    <property type="entry name" value="EGC1/2"/>
</dbReference>